<sequence length="259" mass="29483">MTDPSAVHWHPAAAYLYVLHLDGPALAWEYLRRNPDYRRDWQYRRRRHAPAARRWGLRLLEDPARDARDAQPDWMPDPDRLVQVRPDGDATGDALPFRFWRLPGRKQLTHDGGRLVLTSQLAGRVLRMAISPALEDGMAYAYAVRAGGRLRERWRAVEAELALLETAHAARIAVAMDRPGRTSLLHMRALQALDGTLAGASQRDVAQVLFGRSAVAEHWFDDSDLRAQVRRLIRRGRTFMRGDYRRLLQIGAKGQGRSG</sequence>
<organism evidence="4">
    <name type="scientific">mine drainage metagenome</name>
    <dbReference type="NCBI Taxonomy" id="410659"/>
    <lineage>
        <taxon>unclassified sequences</taxon>
        <taxon>metagenomes</taxon>
        <taxon>ecological metagenomes</taxon>
    </lineage>
</organism>
<dbReference type="InterPro" id="IPR018754">
    <property type="entry name" value="RovC-like_DNA-bd"/>
</dbReference>
<dbReference type="EMBL" id="MLJW01001018">
    <property type="protein sequence ID" value="OIQ80743.1"/>
    <property type="molecule type" value="Genomic_DNA"/>
</dbReference>
<dbReference type="AlphaFoldDB" id="A0A1J5QLD7"/>
<feature type="domain" description="Transcriptional regulator-like" evidence="2">
    <location>
        <begin position="8"/>
        <end position="58"/>
    </location>
</feature>
<dbReference type="InterPro" id="IPR053895">
    <property type="entry name" value="DUF7011"/>
</dbReference>
<evidence type="ECO:0000259" key="3">
    <source>
        <dbReference type="Pfam" id="PF22791"/>
    </source>
</evidence>
<evidence type="ECO:0000259" key="2">
    <source>
        <dbReference type="Pfam" id="PF20109"/>
    </source>
</evidence>
<comment type="caution">
    <text evidence="4">The sequence shown here is derived from an EMBL/GenBank/DDBJ whole genome shotgun (WGS) entry which is preliminary data.</text>
</comment>
<evidence type="ECO:0000259" key="1">
    <source>
        <dbReference type="Pfam" id="PF10074"/>
    </source>
</evidence>
<proteinExistence type="predicted"/>
<evidence type="ECO:0000313" key="4">
    <source>
        <dbReference type="EMBL" id="OIQ80743.1"/>
    </source>
</evidence>
<feature type="domain" description="DUF7011" evidence="3">
    <location>
        <begin position="79"/>
        <end position="125"/>
    </location>
</feature>
<reference evidence="4" key="1">
    <citation type="submission" date="2016-10" db="EMBL/GenBank/DDBJ databases">
        <title>Sequence of Gallionella enrichment culture.</title>
        <authorList>
            <person name="Poehlein A."/>
            <person name="Muehling M."/>
            <person name="Daniel R."/>
        </authorList>
    </citation>
    <scope>NUCLEOTIDE SEQUENCE</scope>
</reference>
<gene>
    <name evidence="4" type="ORF">GALL_374910</name>
</gene>
<accession>A0A1J5QLD7</accession>
<dbReference type="Pfam" id="PF10074">
    <property type="entry name" value="RovC_DNA-bd"/>
    <property type="match status" value="1"/>
</dbReference>
<feature type="domain" description="T6SS Transcription factor RovC-like DNA binding" evidence="1">
    <location>
        <begin position="150"/>
        <end position="249"/>
    </location>
</feature>
<dbReference type="Pfam" id="PF20109">
    <property type="entry name" value="Trans_reg_dom"/>
    <property type="match status" value="1"/>
</dbReference>
<name>A0A1J5QLD7_9ZZZZ</name>
<dbReference type="InterPro" id="IPR045465">
    <property type="entry name" value="Trans_reg_dom"/>
</dbReference>
<protein>
    <submittedName>
        <fullName evidence="4">Uncharacterized protein</fullName>
    </submittedName>
</protein>
<dbReference type="Pfam" id="PF22791">
    <property type="entry name" value="DUF7011"/>
    <property type="match status" value="1"/>
</dbReference>